<sequence length="89" mass="10115">MHQLTQIELSNWLALYVAAGLCCAIAFALACATAAFEIYRDRSWSTVKSVRSALLFLPRTWWRWQKLYLTSTPVTLGIVTLFAASMRWG</sequence>
<dbReference type="EMBL" id="JBHTLS010000100">
    <property type="protein sequence ID" value="MFD1104453.1"/>
    <property type="molecule type" value="Genomic_DNA"/>
</dbReference>
<dbReference type="Proteomes" id="UP001597203">
    <property type="component" value="Unassembled WGS sequence"/>
</dbReference>
<comment type="caution">
    <text evidence="2">The sequence shown here is derived from an EMBL/GenBank/DDBJ whole genome shotgun (WGS) entry which is preliminary data.</text>
</comment>
<keyword evidence="1" id="KW-0812">Transmembrane</keyword>
<proteinExistence type="predicted"/>
<feature type="transmembrane region" description="Helical" evidence="1">
    <location>
        <begin position="67"/>
        <end position="88"/>
    </location>
</feature>
<feature type="transmembrane region" description="Helical" evidence="1">
    <location>
        <begin position="12"/>
        <end position="39"/>
    </location>
</feature>
<organism evidence="2 3">
    <name type="scientific">Sphingobium olei</name>
    <dbReference type="NCBI Taxonomy" id="420955"/>
    <lineage>
        <taxon>Bacteria</taxon>
        <taxon>Pseudomonadati</taxon>
        <taxon>Pseudomonadota</taxon>
        <taxon>Alphaproteobacteria</taxon>
        <taxon>Sphingomonadales</taxon>
        <taxon>Sphingomonadaceae</taxon>
        <taxon>Sphingobium</taxon>
    </lineage>
</organism>
<keyword evidence="1" id="KW-1133">Transmembrane helix</keyword>
<dbReference type="RefSeq" id="WP_380909758.1">
    <property type="nucleotide sequence ID" value="NZ_JBHTLS010000100.1"/>
</dbReference>
<protein>
    <submittedName>
        <fullName evidence="2">Uncharacterized protein</fullName>
    </submittedName>
</protein>
<evidence type="ECO:0000313" key="2">
    <source>
        <dbReference type="EMBL" id="MFD1104453.1"/>
    </source>
</evidence>
<evidence type="ECO:0000313" key="3">
    <source>
        <dbReference type="Proteomes" id="UP001597203"/>
    </source>
</evidence>
<keyword evidence="3" id="KW-1185">Reference proteome</keyword>
<gene>
    <name evidence="2" type="ORF">ACFQ24_06150</name>
</gene>
<accession>A0ABW3NYX5</accession>
<keyword evidence="1" id="KW-0472">Membrane</keyword>
<evidence type="ECO:0000256" key="1">
    <source>
        <dbReference type="SAM" id="Phobius"/>
    </source>
</evidence>
<name>A0ABW3NYX5_9SPHN</name>
<reference evidence="3" key="1">
    <citation type="journal article" date="2019" name="Int. J. Syst. Evol. Microbiol.">
        <title>The Global Catalogue of Microorganisms (GCM) 10K type strain sequencing project: providing services to taxonomists for standard genome sequencing and annotation.</title>
        <authorList>
            <consortium name="The Broad Institute Genomics Platform"/>
            <consortium name="The Broad Institute Genome Sequencing Center for Infectious Disease"/>
            <person name="Wu L."/>
            <person name="Ma J."/>
        </authorList>
    </citation>
    <scope>NUCLEOTIDE SEQUENCE [LARGE SCALE GENOMIC DNA]</scope>
    <source>
        <strain evidence="3">CCUG 54329</strain>
    </source>
</reference>